<evidence type="ECO:0000256" key="14">
    <source>
        <dbReference type="ARBA" id="ARBA00029639"/>
    </source>
</evidence>
<comment type="catalytic activity">
    <reaction evidence="15">
        <text>lactose(out) + N(pros)-phospho-L-histidyl-[protein] = lactose 6-phosphate(in) + L-histidyl-[protein]</text>
        <dbReference type="Rhea" id="RHEA:42400"/>
        <dbReference type="Rhea" id="RHEA-COMP:9745"/>
        <dbReference type="Rhea" id="RHEA-COMP:9746"/>
        <dbReference type="ChEBI" id="CHEBI:17716"/>
        <dbReference type="ChEBI" id="CHEBI:29979"/>
        <dbReference type="ChEBI" id="CHEBI:64837"/>
        <dbReference type="ChEBI" id="CHEBI:79080"/>
        <dbReference type="EC" id="2.7.1.207"/>
    </reaction>
</comment>
<dbReference type="PROSITE" id="PS51100">
    <property type="entry name" value="PTS_EIIB_TYPE_3"/>
    <property type="match status" value="1"/>
</dbReference>
<dbReference type="Gene3D" id="3.40.50.2300">
    <property type="match status" value="1"/>
</dbReference>
<dbReference type="GO" id="GO:0009401">
    <property type="term" value="P:phosphoenolpyruvate-dependent sugar phosphotransferase system"/>
    <property type="evidence" value="ECO:0007669"/>
    <property type="project" value="UniProtKB-KW"/>
</dbReference>
<evidence type="ECO:0000256" key="13">
    <source>
        <dbReference type="ARBA" id="ARBA00023136"/>
    </source>
</evidence>
<keyword evidence="8" id="KW-0808">Transferase</keyword>
<comment type="subcellular location">
    <subcellularLocation>
        <location evidence="1">Cell membrane</location>
        <topology evidence="1">Multi-pass membrane protein</topology>
    </subcellularLocation>
</comment>
<dbReference type="NCBIfam" id="TIGR00853">
    <property type="entry name" value="pts-lac"/>
    <property type="match status" value="1"/>
</dbReference>
<evidence type="ECO:0000256" key="11">
    <source>
        <dbReference type="ARBA" id="ARBA00022777"/>
    </source>
</evidence>
<dbReference type="PANTHER" id="PTHR33989">
    <property type="match status" value="1"/>
</dbReference>
<accession>A0A3E4QTA9</accession>
<keyword evidence="12 18" id="KW-1133">Transmembrane helix</keyword>
<dbReference type="InterPro" id="IPR013012">
    <property type="entry name" value="PTS_EIIB_3"/>
</dbReference>
<dbReference type="Proteomes" id="UP000260943">
    <property type="component" value="Unassembled WGS sequence"/>
</dbReference>
<evidence type="ECO:0000256" key="7">
    <source>
        <dbReference type="ARBA" id="ARBA00022597"/>
    </source>
</evidence>
<evidence type="ECO:0000313" key="22">
    <source>
        <dbReference type="Proteomes" id="UP000260943"/>
    </source>
</evidence>
<evidence type="ECO:0000256" key="16">
    <source>
        <dbReference type="PROSITE-ProRule" id="PRU00423"/>
    </source>
</evidence>
<feature type="transmembrane region" description="Helical" evidence="18">
    <location>
        <begin position="183"/>
        <end position="200"/>
    </location>
</feature>
<keyword evidence="13 18" id="KW-0472">Membrane</keyword>
<evidence type="ECO:0000256" key="15">
    <source>
        <dbReference type="ARBA" id="ARBA00048444"/>
    </source>
</evidence>
<reference evidence="21 22" key="1">
    <citation type="submission" date="2018-08" db="EMBL/GenBank/DDBJ databases">
        <title>A genome reference for cultivated species of the human gut microbiota.</title>
        <authorList>
            <person name="Zou Y."/>
            <person name="Xue W."/>
            <person name="Luo G."/>
        </authorList>
    </citation>
    <scope>NUCLEOTIDE SEQUENCE [LARGE SCALE GENOMIC DNA]</scope>
    <source>
        <strain evidence="21 22">TF08-14</strain>
    </source>
</reference>
<dbReference type="EMBL" id="QSRJ01000005">
    <property type="protein sequence ID" value="RGL10445.1"/>
    <property type="molecule type" value="Genomic_DNA"/>
</dbReference>
<evidence type="ECO:0000259" key="19">
    <source>
        <dbReference type="PROSITE" id="PS51100"/>
    </source>
</evidence>
<comment type="caution">
    <text evidence="21">The sequence shown here is derived from an EMBL/GenBank/DDBJ whole genome shotgun (WGS) entry which is preliminary data.</text>
</comment>
<dbReference type="GO" id="GO:0008982">
    <property type="term" value="F:protein-N(PI)-phosphohistidine-sugar phosphotransferase activity"/>
    <property type="evidence" value="ECO:0007669"/>
    <property type="project" value="InterPro"/>
</dbReference>
<feature type="transmembrane region" description="Helical" evidence="18">
    <location>
        <begin position="290"/>
        <end position="311"/>
    </location>
</feature>
<feature type="domain" description="PTS EIIC type-3" evidence="20">
    <location>
        <begin position="7"/>
        <end position="416"/>
    </location>
</feature>
<feature type="transmembrane region" description="Helical" evidence="18">
    <location>
        <begin position="70"/>
        <end position="90"/>
    </location>
</feature>
<feature type="region of interest" description="Disordered" evidence="17">
    <location>
        <begin position="477"/>
        <end position="504"/>
    </location>
</feature>
<evidence type="ECO:0000256" key="2">
    <source>
        <dbReference type="ARBA" id="ARBA00012802"/>
    </source>
</evidence>
<evidence type="ECO:0000256" key="6">
    <source>
        <dbReference type="ARBA" id="ARBA00022553"/>
    </source>
</evidence>
<evidence type="ECO:0000256" key="9">
    <source>
        <dbReference type="ARBA" id="ARBA00022683"/>
    </source>
</evidence>
<evidence type="ECO:0000256" key="5">
    <source>
        <dbReference type="ARBA" id="ARBA00022475"/>
    </source>
</evidence>
<gene>
    <name evidence="21" type="ORF">DXC81_05275</name>
</gene>
<dbReference type="InterPro" id="IPR004501">
    <property type="entry name" value="PTS_EIIC_3"/>
</dbReference>
<dbReference type="AlphaFoldDB" id="A0A3E4QTA9"/>
<dbReference type="NCBIfam" id="TIGR00410">
    <property type="entry name" value="lacE"/>
    <property type="match status" value="1"/>
</dbReference>
<evidence type="ECO:0000256" key="4">
    <source>
        <dbReference type="ARBA" id="ARBA00022448"/>
    </source>
</evidence>
<dbReference type="GO" id="GO:0005886">
    <property type="term" value="C:plasma membrane"/>
    <property type="evidence" value="ECO:0007669"/>
    <property type="project" value="UniProtKB-SubCell"/>
</dbReference>
<feature type="transmembrane region" description="Helical" evidence="18">
    <location>
        <begin position="102"/>
        <end position="126"/>
    </location>
</feature>
<keyword evidence="7" id="KW-0762">Sugar transport</keyword>
<name>A0A3E4QTA9_9ACTN</name>
<dbReference type="GO" id="GO:1901264">
    <property type="term" value="P:carbohydrate derivative transport"/>
    <property type="evidence" value="ECO:0007669"/>
    <property type="project" value="TreeGrafter"/>
</dbReference>
<dbReference type="Pfam" id="PF02302">
    <property type="entry name" value="PTS_IIB"/>
    <property type="match status" value="1"/>
</dbReference>
<keyword evidence="6" id="KW-0597">Phosphoprotein</keyword>
<dbReference type="InterPro" id="IPR003352">
    <property type="entry name" value="PTS_EIIC"/>
</dbReference>
<feature type="domain" description="PTS EIIB type-3" evidence="19">
    <location>
        <begin position="525"/>
        <end position="628"/>
    </location>
</feature>
<proteinExistence type="predicted"/>
<dbReference type="InterPro" id="IPR003501">
    <property type="entry name" value="PTS_EIIB_2/3"/>
</dbReference>
<evidence type="ECO:0000256" key="18">
    <source>
        <dbReference type="SAM" id="Phobius"/>
    </source>
</evidence>
<keyword evidence="4" id="KW-0813">Transport</keyword>
<protein>
    <recommendedName>
        <fullName evidence="3">PTS system lactose-specific EIICB component</fullName>
        <ecNumber evidence="2">2.7.1.207</ecNumber>
    </recommendedName>
    <alternativeName>
        <fullName evidence="14">EIICB-Lac</fullName>
    </alternativeName>
</protein>
<feature type="compositionally biased region" description="Low complexity" evidence="17">
    <location>
        <begin position="492"/>
        <end position="504"/>
    </location>
</feature>
<feature type="transmembrane region" description="Helical" evidence="18">
    <location>
        <begin position="30"/>
        <end position="50"/>
    </location>
</feature>
<evidence type="ECO:0000256" key="12">
    <source>
        <dbReference type="ARBA" id="ARBA00022989"/>
    </source>
</evidence>
<dbReference type="Pfam" id="PF02378">
    <property type="entry name" value="PTS_EIIC"/>
    <property type="match status" value="1"/>
</dbReference>
<dbReference type="GO" id="GO:0016301">
    <property type="term" value="F:kinase activity"/>
    <property type="evidence" value="ECO:0007669"/>
    <property type="project" value="UniProtKB-KW"/>
</dbReference>
<sequence length="628" mass="67020">MEKLIALIEKGKPFFNAIARNKYLKAIRDGFISVMPIIIVSSIFLLVSAVPNVWGFYWPAEINDVLMKAYNYSMGIVGICAAATTAKHFCDAQNRDLPKNNQINFISVMIASLIGFLLLSSDAISFTDNGVSISGLANGYMGSKGLLTAFICAFATGIIYKFFIKRNITIKMPEQVPPNISQTFKDIIPFGVCLVFFWGFDFAFRNIFGFCFAQGVIQVFQPLFSAADGYLGLAIIYGAMSLFWFVGVHGPSIVEPAISAALISNLELNMAMYQAGEHATAVLTKPLQDFVVAMGGTGATLVICFMFAFLAKSKEMRAVGRASAVPVCFGVNEPFLFGAPMVLNPIFFIPFIFAPIANIWITKFFIDVLGMNGFMFSLPWTTPAPVGIAMGLGLQPLAFLLIPALLIVDFLIYFPFFKVYDREKCAEEAAADQAEVAQRAAQKQAAMNAAFQGKADTASVATGAVAQAAASMAAEKKRAAGQSMDEESASNATPAVSPAASDDAASSASSSTIAAAGDPYAALNGRRVLVLCQGGGTSGLLANALAKAAREHGIDLETAADAYGSHIDIMADFDLVILAPQAASYFDDLKADGERMGVACCVTRGKQYIDLTRDGEASLAFVAQQLGI</sequence>
<dbReference type="InterPro" id="IPR036095">
    <property type="entry name" value="PTS_EIIB-like_sf"/>
</dbReference>
<feature type="transmembrane region" description="Helical" evidence="18">
    <location>
        <begin position="386"/>
        <end position="414"/>
    </location>
</feature>
<organism evidence="21 22">
    <name type="scientific">Collinsella tanakaei</name>
    <dbReference type="NCBI Taxonomy" id="626935"/>
    <lineage>
        <taxon>Bacteria</taxon>
        <taxon>Bacillati</taxon>
        <taxon>Actinomycetota</taxon>
        <taxon>Coriobacteriia</taxon>
        <taxon>Coriobacteriales</taxon>
        <taxon>Coriobacteriaceae</taxon>
        <taxon>Collinsella</taxon>
    </lineage>
</organism>
<keyword evidence="9" id="KW-0598">Phosphotransferase system</keyword>
<feature type="transmembrane region" description="Helical" evidence="18">
    <location>
        <begin position="230"/>
        <end position="247"/>
    </location>
</feature>
<dbReference type="InterPro" id="IPR051088">
    <property type="entry name" value="PTS_Sugar-EIIC/EIIB"/>
</dbReference>
<evidence type="ECO:0000256" key="8">
    <source>
        <dbReference type="ARBA" id="ARBA00022679"/>
    </source>
</evidence>
<feature type="transmembrane region" description="Helical" evidence="18">
    <location>
        <begin position="346"/>
        <end position="366"/>
    </location>
</feature>
<feature type="transmembrane region" description="Helical" evidence="18">
    <location>
        <begin position="146"/>
        <end position="163"/>
    </location>
</feature>
<keyword evidence="5" id="KW-1003">Cell membrane</keyword>
<evidence type="ECO:0000259" key="20">
    <source>
        <dbReference type="PROSITE" id="PS51105"/>
    </source>
</evidence>
<keyword evidence="11" id="KW-0418">Kinase</keyword>
<keyword evidence="10 18" id="KW-0812">Transmembrane</keyword>
<evidence type="ECO:0000313" key="21">
    <source>
        <dbReference type="EMBL" id="RGL10445.1"/>
    </source>
</evidence>
<evidence type="ECO:0000256" key="17">
    <source>
        <dbReference type="SAM" id="MobiDB-lite"/>
    </source>
</evidence>
<evidence type="ECO:0000256" key="3">
    <source>
        <dbReference type="ARBA" id="ARBA00020834"/>
    </source>
</evidence>
<dbReference type="RefSeq" id="WP_117679503.1">
    <property type="nucleotide sequence ID" value="NZ_CAJJKC010000001.1"/>
</dbReference>
<evidence type="ECO:0000256" key="10">
    <source>
        <dbReference type="ARBA" id="ARBA00022692"/>
    </source>
</evidence>
<dbReference type="PANTHER" id="PTHR33989:SF8">
    <property type="entry name" value="PERMEASE IIC COMPONENT"/>
    <property type="match status" value="1"/>
</dbReference>
<feature type="modified residue" description="Phosphocysteine; by EIIA" evidence="16">
    <location>
        <position position="532"/>
    </location>
</feature>
<dbReference type="PROSITE" id="PS51105">
    <property type="entry name" value="PTS_EIIC_TYPE_3"/>
    <property type="match status" value="1"/>
</dbReference>
<dbReference type="EC" id="2.7.1.207" evidence="2"/>
<dbReference type="SUPFAM" id="SSF52794">
    <property type="entry name" value="PTS system IIB component-like"/>
    <property type="match status" value="1"/>
</dbReference>
<evidence type="ECO:0000256" key="1">
    <source>
        <dbReference type="ARBA" id="ARBA00004651"/>
    </source>
</evidence>